<dbReference type="PANTHER" id="PTHR21347:SF0">
    <property type="entry name" value="LIPID SCRAMBLASE CLPTM1L"/>
    <property type="match status" value="1"/>
</dbReference>
<evidence type="ECO:0000256" key="3">
    <source>
        <dbReference type="ARBA" id="ARBA00022692"/>
    </source>
</evidence>
<evidence type="ECO:0000256" key="2">
    <source>
        <dbReference type="ARBA" id="ARBA00009310"/>
    </source>
</evidence>
<evidence type="ECO:0008006" key="10">
    <source>
        <dbReference type="Google" id="ProtNLM"/>
    </source>
</evidence>
<keyword evidence="9" id="KW-1185">Reference proteome</keyword>
<evidence type="ECO:0000313" key="8">
    <source>
        <dbReference type="EMBL" id="KAK9791843.1"/>
    </source>
</evidence>
<name>A0AAW1NSM4_9CHLO</name>
<dbReference type="Pfam" id="PF05602">
    <property type="entry name" value="CLPTM1"/>
    <property type="match status" value="1"/>
</dbReference>
<evidence type="ECO:0000256" key="5">
    <source>
        <dbReference type="ARBA" id="ARBA00023136"/>
    </source>
</evidence>
<comment type="subcellular location">
    <subcellularLocation>
        <location evidence="1">Membrane</location>
        <topology evidence="1">Multi-pass membrane protein</topology>
    </subcellularLocation>
</comment>
<feature type="transmembrane region" description="Helical" evidence="7">
    <location>
        <begin position="294"/>
        <end position="314"/>
    </location>
</feature>
<dbReference type="PANTHER" id="PTHR21347">
    <property type="entry name" value="CLEFT LIP AND PALATE ASSOCIATED TRANSMEMBRANE PROTEIN-RELATED"/>
    <property type="match status" value="1"/>
</dbReference>
<evidence type="ECO:0000313" key="9">
    <source>
        <dbReference type="Proteomes" id="UP001465755"/>
    </source>
</evidence>
<dbReference type="AlphaFoldDB" id="A0AAW1NSM4"/>
<evidence type="ECO:0000256" key="1">
    <source>
        <dbReference type="ARBA" id="ARBA00004141"/>
    </source>
</evidence>
<accession>A0AAW1NSM4</accession>
<reference evidence="8 9" key="1">
    <citation type="journal article" date="2024" name="Nat. Commun.">
        <title>Phylogenomics reveals the evolutionary origins of lichenization in chlorophyte algae.</title>
        <authorList>
            <person name="Puginier C."/>
            <person name="Libourel C."/>
            <person name="Otte J."/>
            <person name="Skaloud P."/>
            <person name="Haon M."/>
            <person name="Grisel S."/>
            <person name="Petersen M."/>
            <person name="Berrin J.G."/>
            <person name="Delaux P.M."/>
            <person name="Dal Grande F."/>
            <person name="Keller J."/>
        </authorList>
    </citation>
    <scope>NUCLEOTIDE SEQUENCE [LARGE SCALE GENOMIC DNA]</scope>
    <source>
        <strain evidence="8 9">SAG 2036</strain>
    </source>
</reference>
<comment type="similarity">
    <text evidence="2">Belongs to the CLPTM1 family.</text>
</comment>
<proteinExistence type="inferred from homology"/>
<dbReference type="Proteomes" id="UP001465755">
    <property type="component" value="Unassembled WGS sequence"/>
</dbReference>
<comment type="caution">
    <text evidence="8">The sequence shown here is derived from an EMBL/GenBank/DDBJ whole genome shotgun (WGS) entry which is preliminary data.</text>
</comment>
<organism evidence="8 9">
    <name type="scientific">Symbiochloris irregularis</name>
    <dbReference type="NCBI Taxonomy" id="706552"/>
    <lineage>
        <taxon>Eukaryota</taxon>
        <taxon>Viridiplantae</taxon>
        <taxon>Chlorophyta</taxon>
        <taxon>core chlorophytes</taxon>
        <taxon>Trebouxiophyceae</taxon>
        <taxon>Trebouxiales</taxon>
        <taxon>Trebouxiaceae</taxon>
        <taxon>Symbiochloris</taxon>
    </lineage>
</organism>
<keyword evidence="5 7" id="KW-0472">Membrane</keyword>
<feature type="transmembrane region" description="Helical" evidence="7">
    <location>
        <begin position="320"/>
        <end position="338"/>
    </location>
</feature>
<feature type="transmembrane region" description="Helical" evidence="7">
    <location>
        <begin position="402"/>
        <end position="423"/>
    </location>
</feature>
<evidence type="ECO:0000256" key="4">
    <source>
        <dbReference type="ARBA" id="ARBA00022989"/>
    </source>
</evidence>
<feature type="region of interest" description="Disordered" evidence="6">
    <location>
        <begin position="562"/>
        <end position="590"/>
    </location>
</feature>
<dbReference type="InterPro" id="IPR008429">
    <property type="entry name" value="CLPTM1"/>
</dbReference>
<protein>
    <recommendedName>
        <fullName evidence="10">Cleft lip and palate associated transmembrane protein</fullName>
    </recommendedName>
</protein>
<keyword evidence="3 7" id="KW-0812">Transmembrane</keyword>
<evidence type="ECO:0000256" key="7">
    <source>
        <dbReference type="SAM" id="Phobius"/>
    </source>
</evidence>
<sequence>MPDTMLVPKFQRGFNFDLTVFLSESEVYDLQRGWNDQNAMIWQERELALGQFTDRVKTVTYRPSKAVQNNGTLFLHTFFHPAGSSLDADDPYFDDKATFSRSHQVNAYLPAAKRKKGTNLLSGEAAEPNATLEEEGPRPYISYFKPNTSIALIDDVTPYPLKEVPAHISPYLEVDEASLNYFPVVYFNEFWLLRDKLVALNETVEEIELHLDVYRLAMWKFTLYNQMEESFSMQKNFGAMADGESDEFKRVLIEGNPYFLALTFSVSILHSVFDMLAFKNDIGFWRGKKNVEGLSVRTIGINCFCQVIVFLYLLDNETSMVILLSSGVGLAIEFWKVTKAMDVSFDRSGRIPRLRFKDKQSYTAGLTKEYDRQAMQYLSYALYPLVIGYAVYALIYESHKSWYSWILNSLVGAVYTFGFILMCPQLYLNYKLKSVAHLPWRQMSYKFLNTIIDDLFAFVIKMPTLHRLSVFRDDLVFLVYIYQRWIYRVDRKRANEFGYSAEQPIEETSAIIRDQAARNQALPSGPGMAESGVAVDAVKAAAADASAVKEAVAGKVEELGSEAQEALRRRRGGDAAGVKEAEGATSKKAA</sequence>
<dbReference type="EMBL" id="JALJOQ010000171">
    <property type="protein sequence ID" value="KAK9791843.1"/>
    <property type="molecule type" value="Genomic_DNA"/>
</dbReference>
<feature type="transmembrane region" description="Helical" evidence="7">
    <location>
        <begin position="258"/>
        <end position="278"/>
    </location>
</feature>
<evidence type="ECO:0000256" key="6">
    <source>
        <dbReference type="SAM" id="MobiDB-lite"/>
    </source>
</evidence>
<dbReference type="GO" id="GO:0012505">
    <property type="term" value="C:endomembrane system"/>
    <property type="evidence" value="ECO:0007669"/>
    <property type="project" value="TreeGrafter"/>
</dbReference>
<feature type="transmembrane region" description="Helical" evidence="7">
    <location>
        <begin position="377"/>
        <end position="396"/>
    </location>
</feature>
<dbReference type="GO" id="GO:0016020">
    <property type="term" value="C:membrane"/>
    <property type="evidence" value="ECO:0007669"/>
    <property type="project" value="UniProtKB-SubCell"/>
</dbReference>
<gene>
    <name evidence="8" type="ORF">WJX73_009711</name>
</gene>
<keyword evidence="4 7" id="KW-1133">Transmembrane helix</keyword>